<dbReference type="InterPro" id="IPR001796">
    <property type="entry name" value="DHFR_dom"/>
</dbReference>
<dbReference type="PIRSF" id="PIRSF000194">
    <property type="entry name" value="DHFR"/>
    <property type="match status" value="1"/>
</dbReference>
<dbReference type="CDD" id="cd00209">
    <property type="entry name" value="DHFR"/>
    <property type="match status" value="1"/>
</dbReference>
<feature type="domain" description="DHFR" evidence="10">
    <location>
        <begin position="2"/>
        <end position="160"/>
    </location>
</feature>
<proteinExistence type="inferred from homology"/>
<evidence type="ECO:0000256" key="3">
    <source>
        <dbReference type="ARBA" id="ARBA00012856"/>
    </source>
</evidence>
<keyword evidence="5 8" id="KW-0521">NADP</keyword>
<keyword evidence="6 8" id="KW-0560">Oxidoreductase</keyword>
<dbReference type="PROSITE" id="PS00075">
    <property type="entry name" value="DHFR_1"/>
    <property type="match status" value="1"/>
</dbReference>
<organism evidence="11 12">
    <name type="scientific">Methylomonas paludis</name>
    <dbReference type="NCBI Taxonomy" id="1173101"/>
    <lineage>
        <taxon>Bacteria</taxon>
        <taxon>Pseudomonadati</taxon>
        <taxon>Pseudomonadota</taxon>
        <taxon>Gammaproteobacteria</taxon>
        <taxon>Methylococcales</taxon>
        <taxon>Methylococcaceae</taxon>
        <taxon>Methylomonas</taxon>
    </lineage>
</organism>
<keyword evidence="12" id="KW-1185">Reference proteome</keyword>
<dbReference type="GO" id="GO:0004146">
    <property type="term" value="F:dihydrofolate reductase activity"/>
    <property type="evidence" value="ECO:0007669"/>
    <property type="project" value="UniProtKB-EC"/>
</dbReference>
<keyword evidence="4 8" id="KW-0554">One-carbon metabolism</keyword>
<accession>A0A975MNM5</accession>
<dbReference type="Pfam" id="PF00186">
    <property type="entry name" value="DHFR_1"/>
    <property type="match status" value="1"/>
</dbReference>
<evidence type="ECO:0000256" key="6">
    <source>
        <dbReference type="ARBA" id="ARBA00023002"/>
    </source>
</evidence>
<dbReference type="Gene3D" id="3.40.430.10">
    <property type="entry name" value="Dihydrofolate Reductase, subunit A"/>
    <property type="match status" value="1"/>
</dbReference>
<evidence type="ECO:0000256" key="9">
    <source>
        <dbReference type="RuleBase" id="RU004474"/>
    </source>
</evidence>
<dbReference type="SUPFAM" id="SSF53597">
    <property type="entry name" value="Dihydrofolate reductase-like"/>
    <property type="match status" value="1"/>
</dbReference>
<comment type="pathway">
    <text evidence="1 8">Cofactor biosynthesis; tetrahydrofolate biosynthesis; 5,6,7,8-tetrahydrofolate from 7,8-dihydrofolate: step 1/1.</text>
</comment>
<dbReference type="KEGG" id="mpad:KEF85_01455"/>
<dbReference type="PANTHER" id="PTHR48069">
    <property type="entry name" value="DIHYDROFOLATE REDUCTASE"/>
    <property type="match status" value="1"/>
</dbReference>
<dbReference type="GO" id="GO:0046452">
    <property type="term" value="P:dihydrofolate metabolic process"/>
    <property type="evidence" value="ECO:0007669"/>
    <property type="project" value="TreeGrafter"/>
</dbReference>
<protein>
    <recommendedName>
        <fullName evidence="3 8">Dihydrofolate reductase</fullName>
        <ecNumber evidence="3 8">1.5.1.3</ecNumber>
    </recommendedName>
</protein>
<dbReference type="PANTHER" id="PTHR48069:SF3">
    <property type="entry name" value="DIHYDROFOLATE REDUCTASE"/>
    <property type="match status" value="1"/>
</dbReference>
<dbReference type="PRINTS" id="PR00070">
    <property type="entry name" value="DHFR"/>
</dbReference>
<dbReference type="GO" id="GO:0005829">
    <property type="term" value="C:cytosol"/>
    <property type="evidence" value="ECO:0007669"/>
    <property type="project" value="TreeGrafter"/>
</dbReference>
<dbReference type="FunFam" id="3.40.430.10:FF:000001">
    <property type="entry name" value="Dihydrofolate reductase"/>
    <property type="match status" value="1"/>
</dbReference>
<comment type="function">
    <text evidence="7 8">Key enzyme in folate metabolism. Catalyzes an essential reaction for de novo glycine and purine synthesis, and for DNA precursor synthesis.</text>
</comment>
<reference evidence="11" key="1">
    <citation type="submission" date="2021-04" db="EMBL/GenBank/DDBJ databases">
        <title>Draft genome sequence data of methanotrophic Methylovulum sp. strain S1L and Methylomonas sp. strain S2AM isolated from boreal lake water columns.</title>
        <authorList>
            <person name="Rissanen A.J."/>
            <person name="Mangayil R."/>
            <person name="Svenning M.M."/>
            <person name="Khanongnuch R."/>
        </authorList>
    </citation>
    <scope>NUCLEOTIDE SEQUENCE</scope>
    <source>
        <strain evidence="11">S2AM</strain>
    </source>
</reference>
<gene>
    <name evidence="11" type="ORF">KEF85_01455</name>
</gene>
<evidence type="ECO:0000313" key="12">
    <source>
        <dbReference type="Proteomes" id="UP000676649"/>
    </source>
</evidence>
<dbReference type="GO" id="GO:0070401">
    <property type="term" value="F:NADP+ binding"/>
    <property type="evidence" value="ECO:0007669"/>
    <property type="project" value="UniProtKB-ARBA"/>
</dbReference>
<evidence type="ECO:0000259" key="10">
    <source>
        <dbReference type="PROSITE" id="PS51330"/>
    </source>
</evidence>
<dbReference type="GO" id="GO:0046654">
    <property type="term" value="P:tetrahydrofolate biosynthetic process"/>
    <property type="evidence" value="ECO:0007669"/>
    <property type="project" value="InterPro"/>
</dbReference>
<dbReference type="RefSeq" id="WP_215582896.1">
    <property type="nucleotide sequence ID" value="NZ_CP073754.1"/>
</dbReference>
<evidence type="ECO:0000256" key="1">
    <source>
        <dbReference type="ARBA" id="ARBA00004903"/>
    </source>
</evidence>
<evidence type="ECO:0000256" key="4">
    <source>
        <dbReference type="ARBA" id="ARBA00022563"/>
    </source>
</evidence>
<evidence type="ECO:0000256" key="8">
    <source>
        <dbReference type="PIRNR" id="PIRNR000194"/>
    </source>
</evidence>
<dbReference type="AlphaFoldDB" id="A0A975MNM5"/>
<dbReference type="InterPro" id="IPR012259">
    <property type="entry name" value="DHFR"/>
</dbReference>
<dbReference type="Proteomes" id="UP000676649">
    <property type="component" value="Chromosome"/>
</dbReference>
<comment type="similarity">
    <text evidence="2 8 9">Belongs to the dihydrofolate reductase family.</text>
</comment>
<dbReference type="GO" id="GO:0006730">
    <property type="term" value="P:one-carbon metabolic process"/>
    <property type="evidence" value="ECO:0007669"/>
    <property type="project" value="UniProtKB-KW"/>
</dbReference>
<dbReference type="EC" id="1.5.1.3" evidence="3 8"/>
<dbReference type="EMBL" id="CP073754">
    <property type="protein sequence ID" value="QWF71191.1"/>
    <property type="molecule type" value="Genomic_DNA"/>
</dbReference>
<comment type="catalytic activity">
    <reaction evidence="8">
        <text>(6S)-5,6,7,8-tetrahydrofolate + NADP(+) = 7,8-dihydrofolate + NADPH + H(+)</text>
        <dbReference type="Rhea" id="RHEA:15009"/>
        <dbReference type="ChEBI" id="CHEBI:15378"/>
        <dbReference type="ChEBI" id="CHEBI:57451"/>
        <dbReference type="ChEBI" id="CHEBI:57453"/>
        <dbReference type="ChEBI" id="CHEBI:57783"/>
        <dbReference type="ChEBI" id="CHEBI:58349"/>
        <dbReference type="EC" id="1.5.1.3"/>
    </reaction>
</comment>
<dbReference type="InterPro" id="IPR017925">
    <property type="entry name" value="DHFR_CS"/>
</dbReference>
<evidence type="ECO:0000256" key="2">
    <source>
        <dbReference type="ARBA" id="ARBA00009539"/>
    </source>
</evidence>
<name>A0A975MNM5_9GAMM</name>
<evidence type="ECO:0000256" key="5">
    <source>
        <dbReference type="ARBA" id="ARBA00022857"/>
    </source>
</evidence>
<dbReference type="PROSITE" id="PS51330">
    <property type="entry name" value="DHFR_2"/>
    <property type="match status" value="1"/>
</dbReference>
<evidence type="ECO:0000256" key="7">
    <source>
        <dbReference type="ARBA" id="ARBA00025067"/>
    </source>
</evidence>
<evidence type="ECO:0000313" key="11">
    <source>
        <dbReference type="EMBL" id="QWF71191.1"/>
    </source>
</evidence>
<dbReference type="InterPro" id="IPR024072">
    <property type="entry name" value="DHFR-like_dom_sf"/>
</dbReference>
<dbReference type="GO" id="GO:0046655">
    <property type="term" value="P:folic acid metabolic process"/>
    <property type="evidence" value="ECO:0007669"/>
    <property type="project" value="TreeGrafter"/>
</dbReference>
<sequence>MKISLIVAMASNRVIGVNGKMPWHLPADLKRFKQITWGAPILMGRKTFEAIGKPLPGRSNIIISSNPDYLVSGCQTASSIADALHLCQSNLEVFVIGGATLYESLLPNADFLYLTRINKDFAGDTYFPEIVAEEWLEVENEAINNDTNVDFNYSFSKLKRNPPPDRL</sequence>